<dbReference type="EMBL" id="KV441471">
    <property type="protein sequence ID" value="OAG24782.1"/>
    <property type="molecule type" value="Genomic_DNA"/>
</dbReference>
<organism evidence="2 3">
    <name type="scientific">Alternaria alternata</name>
    <name type="common">Alternaria rot fungus</name>
    <name type="synonym">Torula alternata</name>
    <dbReference type="NCBI Taxonomy" id="5599"/>
    <lineage>
        <taxon>Eukaryota</taxon>
        <taxon>Fungi</taxon>
        <taxon>Dikarya</taxon>
        <taxon>Ascomycota</taxon>
        <taxon>Pezizomycotina</taxon>
        <taxon>Dothideomycetes</taxon>
        <taxon>Pleosporomycetidae</taxon>
        <taxon>Pleosporales</taxon>
        <taxon>Pleosporineae</taxon>
        <taxon>Pleosporaceae</taxon>
        <taxon>Alternaria</taxon>
        <taxon>Alternaria sect. Alternaria</taxon>
        <taxon>Alternaria alternata complex</taxon>
    </lineage>
</organism>
<dbReference type="GeneID" id="29117700"/>
<keyword evidence="3" id="KW-1185">Reference proteome</keyword>
<dbReference type="KEGG" id="aalt:CC77DRAFT_544509"/>
<feature type="transmembrane region" description="Helical" evidence="1">
    <location>
        <begin position="12"/>
        <end position="31"/>
    </location>
</feature>
<dbReference type="VEuPathDB" id="FungiDB:CC77DRAFT_544509"/>
<name>A0A177E0P3_ALTAL</name>
<protein>
    <submittedName>
        <fullName evidence="2">Uncharacterized protein</fullName>
    </submittedName>
</protein>
<keyword evidence="1" id="KW-0812">Transmembrane</keyword>
<evidence type="ECO:0000313" key="3">
    <source>
        <dbReference type="Proteomes" id="UP000077248"/>
    </source>
</evidence>
<proteinExistence type="predicted"/>
<dbReference type="RefSeq" id="XP_018390203.1">
    <property type="nucleotide sequence ID" value="XM_018532106.1"/>
</dbReference>
<reference evidence="2 3" key="1">
    <citation type="submission" date="2016-05" db="EMBL/GenBank/DDBJ databases">
        <title>Comparative analysis of secretome profiles of manganese(II)-oxidizing ascomycete fungi.</title>
        <authorList>
            <consortium name="DOE Joint Genome Institute"/>
            <person name="Zeiner C.A."/>
            <person name="Purvine S.O."/>
            <person name="Zink E.M."/>
            <person name="Wu S."/>
            <person name="Pasa-Tolic L."/>
            <person name="Chaput D.L."/>
            <person name="Haridas S."/>
            <person name="Grigoriev I.V."/>
            <person name="Santelli C.M."/>
            <person name="Hansel C.M."/>
        </authorList>
    </citation>
    <scope>NUCLEOTIDE SEQUENCE [LARGE SCALE GENOMIC DNA]</scope>
    <source>
        <strain evidence="2 3">SRC1lrK2f</strain>
    </source>
</reference>
<gene>
    <name evidence="2" type="ORF">CC77DRAFT_544509</name>
</gene>
<keyword evidence="1" id="KW-1133">Transmembrane helix</keyword>
<dbReference type="AlphaFoldDB" id="A0A177E0P3"/>
<evidence type="ECO:0000313" key="2">
    <source>
        <dbReference type="EMBL" id="OAG24782.1"/>
    </source>
</evidence>
<dbReference type="Proteomes" id="UP000077248">
    <property type="component" value="Unassembled WGS sequence"/>
</dbReference>
<accession>A0A177E0P3</accession>
<evidence type="ECO:0000256" key="1">
    <source>
        <dbReference type="SAM" id="Phobius"/>
    </source>
</evidence>
<sequence length="260" mass="29179">MSQDTGLVQTQILVVVQYLGIIQVMFTVATFSNPRCERVLIGQRLSSTNHHHHYHQQHINFPNWSLTWWLRIVPTSSRPLLIPNCADMEFDSIPIYIAKHVASDCFSRLVMKLRLRPHCVCLVSIAPMSDTSTASTALILQLSDMIRCRKLQDASYAAMAAKRPLIITRSSTTANHPAFAAVVAVDIIPLLSVQWGKATIVNINLRHRLRKSAIFFRVPNQLSWRATSSLAYACSSSIFTDSPVKQSRMHFIEVAPLGSN</sequence>
<keyword evidence="1" id="KW-0472">Membrane</keyword>